<dbReference type="PANTHER" id="PTHR46796">
    <property type="entry name" value="HTH-TYPE TRANSCRIPTIONAL ACTIVATOR RHAS-RELATED"/>
    <property type="match status" value="1"/>
</dbReference>
<keyword evidence="3" id="KW-0804">Transcription</keyword>
<protein>
    <submittedName>
        <fullName evidence="5">AraC-like DNA-binding protein</fullName>
    </submittedName>
</protein>
<dbReference type="SUPFAM" id="SSF46689">
    <property type="entry name" value="Homeodomain-like"/>
    <property type="match status" value="2"/>
</dbReference>
<organism evidence="5 6">
    <name type="scientific">Brachybacterium fresconis</name>
    <dbReference type="NCBI Taxonomy" id="173363"/>
    <lineage>
        <taxon>Bacteria</taxon>
        <taxon>Bacillati</taxon>
        <taxon>Actinomycetota</taxon>
        <taxon>Actinomycetes</taxon>
        <taxon>Micrococcales</taxon>
        <taxon>Dermabacteraceae</taxon>
        <taxon>Brachybacterium</taxon>
    </lineage>
</organism>
<name>A0ABS4YGF2_9MICO</name>
<accession>A0ABS4YGF2</accession>
<dbReference type="EMBL" id="JAGIOC010000001">
    <property type="protein sequence ID" value="MBP2407858.1"/>
    <property type="molecule type" value="Genomic_DNA"/>
</dbReference>
<proteinExistence type="predicted"/>
<comment type="caution">
    <text evidence="5">The sequence shown here is derived from an EMBL/GenBank/DDBJ whole genome shotgun (WGS) entry which is preliminary data.</text>
</comment>
<evidence type="ECO:0000256" key="3">
    <source>
        <dbReference type="ARBA" id="ARBA00023163"/>
    </source>
</evidence>
<dbReference type="Pfam" id="PF12833">
    <property type="entry name" value="HTH_18"/>
    <property type="match status" value="1"/>
</dbReference>
<sequence>MKLIVIRDGSAILLSEFGERPVSPGDVVLLGANVLCGSEPEGYITVTTLYLDTDYVVDQFFWQHAAVLADRLDAEGLAEAVYSEPAQILHLGKDRTGMLMPWLDELVALSVSGLFRERFHRMQALWFSVADVFVPFVHVSPVRLTPSQRVRTRPALPRDRRFAPLREEVRQVADLLQLNPERSWTLREMADTVHLSTSQFGRVFADAYGLSPLGYVAMLRAKRLAELLREGDLPVEEAMRRVGWRSRGHAARLFRQHVGTTPLRYRKRSRGRA</sequence>
<evidence type="ECO:0000256" key="2">
    <source>
        <dbReference type="ARBA" id="ARBA00023125"/>
    </source>
</evidence>
<dbReference type="SMART" id="SM00342">
    <property type="entry name" value="HTH_ARAC"/>
    <property type="match status" value="1"/>
</dbReference>
<dbReference type="Proteomes" id="UP000698222">
    <property type="component" value="Unassembled WGS sequence"/>
</dbReference>
<evidence type="ECO:0000313" key="5">
    <source>
        <dbReference type="EMBL" id="MBP2407858.1"/>
    </source>
</evidence>
<dbReference type="Gene3D" id="1.10.10.60">
    <property type="entry name" value="Homeodomain-like"/>
    <property type="match status" value="2"/>
</dbReference>
<dbReference type="InterPro" id="IPR018060">
    <property type="entry name" value="HTH_AraC"/>
</dbReference>
<feature type="domain" description="HTH araC/xylS-type" evidence="4">
    <location>
        <begin position="170"/>
        <end position="268"/>
    </location>
</feature>
<evidence type="ECO:0000259" key="4">
    <source>
        <dbReference type="PROSITE" id="PS01124"/>
    </source>
</evidence>
<evidence type="ECO:0000313" key="6">
    <source>
        <dbReference type="Proteomes" id="UP000698222"/>
    </source>
</evidence>
<dbReference type="InterPro" id="IPR050204">
    <property type="entry name" value="AraC_XylS_family_regulators"/>
</dbReference>
<keyword evidence="2" id="KW-0238">DNA-binding</keyword>
<keyword evidence="1" id="KW-0805">Transcription regulation</keyword>
<keyword evidence="6" id="KW-1185">Reference proteome</keyword>
<evidence type="ECO:0000256" key="1">
    <source>
        <dbReference type="ARBA" id="ARBA00023015"/>
    </source>
</evidence>
<reference evidence="5 6" key="1">
    <citation type="submission" date="2021-03" db="EMBL/GenBank/DDBJ databases">
        <title>Sequencing the genomes of 1000 actinobacteria strains.</title>
        <authorList>
            <person name="Klenk H.-P."/>
        </authorList>
    </citation>
    <scope>NUCLEOTIDE SEQUENCE [LARGE SCALE GENOMIC DNA]</scope>
    <source>
        <strain evidence="5 6">DSM 14564</strain>
    </source>
</reference>
<dbReference type="InterPro" id="IPR009057">
    <property type="entry name" value="Homeodomain-like_sf"/>
</dbReference>
<gene>
    <name evidence="5" type="ORF">JOF44_000761</name>
</gene>
<dbReference type="PROSITE" id="PS01124">
    <property type="entry name" value="HTH_ARAC_FAMILY_2"/>
    <property type="match status" value="1"/>
</dbReference>